<protein>
    <recommendedName>
        <fullName evidence="3">SMP-30/Gluconolactonase/LRE-like region domain-containing protein</fullName>
    </recommendedName>
</protein>
<sequence length="413" mass="44548">MAGLLSCWIATVIAIIGYSLTSSYVAAVEVLGTKYPDLRCETNAPPQRALNFTSVSVPVGPRPWGLVYLNENFAFAAINFSIGVLDTRQFEPRLLNMIPFPEEFQMGNEDITSDGYGYRELILSHDKRNLYVATGYGAVILDTTKAILGSNESIAGVLSSNGYVGRSAVELSITPDDKFVFISQEFGSNASYNRGAVEVYKVTREDDGKVSSIWRGFIALGFAVVGQQFSKDNTKLFVTSELNTTKGTVNDTAGIISVLDVATLKVTPGKALITRLNNGCRPVRCDVSLDGRQLWVTERDANTLAIFDADELALGNNNTDEVLLGAVTTGTSPIGIAEVGRYVLTADSNRFNYENATTGVTVVDTITMQQLGQIPTSAFPRSLAVSPSGNRLLVSEFGAGTIRAIDVTLLNRF</sequence>
<dbReference type="InParanoid" id="W3XJW9"/>
<dbReference type="EMBL" id="KI912109">
    <property type="protein sequence ID" value="ETS86295.1"/>
    <property type="molecule type" value="Genomic_DNA"/>
</dbReference>
<gene>
    <name evidence="1" type="ORF">PFICI_00123</name>
</gene>
<organism evidence="1 2">
    <name type="scientific">Pestalotiopsis fici (strain W106-1 / CGMCC3.15140)</name>
    <dbReference type="NCBI Taxonomy" id="1229662"/>
    <lineage>
        <taxon>Eukaryota</taxon>
        <taxon>Fungi</taxon>
        <taxon>Dikarya</taxon>
        <taxon>Ascomycota</taxon>
        <taxon>Pezizomycotina</taxon>
        <taxon>Sordariomycetes</taxon>
        <taxon>Xylariomycetidae</taxon>
        <taxon>Amphisphaeriales</taxon>
        <taxon>Sporocadaceae</taxon>
        <taxon>Pestalotiopsis</taxon>
    </lineage>
</organism>
<dbReference type="PANTHER" id="PTHR47197:SF3">
    <property type="entry name" value="DIHYDRO-HEME D1 DEHYDROGENASE"/>
    <property type="match status" value="1"/>
</dbReference>
<dbReference type="InterPro" id="IPR015943">
    <property type="entry name" value="WD40/YVTN_repeat-like_dom_sf"/>
</dbReference>
<evidence type="ECO:0000313" key="1">
    <source>
        <dbReference type="EMBL" id="ETS86295.1"/>
    </source>
</evidence>
<dbReference type="OrthoDB" id="5340947at2759"/>
<dbReference type="SUPFAM" id="SSF51004">
    <property type="entry name" value="C-terminal (heme d1) domain of cytochrome cd1-nitrite reductase"/>
    <property type="match status" value="1"/>
</dbReference>
<dbReference type="Proteomes" id="UP000030651">
    <property type="component" value="Unassembled WGS sequence"/>
</dbReference>
<reference evidence="2" key="1">
    <citation type="journal article" date="2015" name="BMC Genomics">
        <title>Genomic and transcriptomic analysis of the endophytic fungus Pestalotiopsis fici reveals its lifestyle and high potential for synthesis of natural products.</title>
        <authorList>
            <person name="Wang X."/>
            <person name="Zhang X."/>
            <person name="Liu L."/>
            <person name="Xiang M."/>
            <person name="Wang W."/>
            <person name="Sun X."/>
            <person name="Che Y."/>
            <person name="Guo L."/>
            <person name="Liu G."/>
            <person name="Guo L."/>
            <person name="Wang C."/>
            <person name="Yin W.B."/>
            <person name="Stadler M."/>
            <person name="Zhang X."/>
            <person name="Liu X."/>
        </authorList>
    </citation>
    <scope>NUCLEOTIDE SEQUENCE [LARGE SCALE GENOMIC DNA]</scope>
    <source>
        <strain evidence="2">W106-1 / CGMCC3.15140</strain>
    </source>
</reference>
<dbReference type="eggNOG" id="ENOG502RWH4">
    <property type="taxonomic scope" value="Eukaryota"/>
</dbReference>
<proteinExistence type="predicted"/>
<name>W3XJW9_PESFW</name>
<keyword evidence="2" id="KW-1185">Reference proteome</keyword>
<dbReference type="KEGG" id="pfy:PFICI_00123"/>
<dbReference type="PANTHER" id="PTHR47197">
    <property type="entry name" value="PROTEIN NIRF"/>
    <property type="match status" value="1"/>
</dbReference>
<dbReference type="InterPro" id="IPR051200">
    <property type="entry name" value="Host-pathogen_enzymatic-act"/>
</dbReference>
<evidence type="ECO:0000313" key="2">
    <source>
        <dbReference type="Proteomes" id="UP000030651"/>
    </source>
</evidence>
<dbReference type="HOGENOM" id="CLU_671038_0_0_1"/>
<evidence type="ECO:0008006" key="3">
    <source>
        <dbReference type="Google" id="ProtNLM"/>
    </source>
</evidence>
<dbReference type="InterPro" id="IPR011048">
    <property type="entry name" value="Haem_d1_sf"/>
</dbReference>
<dbReference type="Gene3D" id="2.130.10.10">
    <property type="entry name" value="YVTN repeat-like/Quinoprotein amine dehydrogenase"/>
    <property type="match status" value="1"/>
</dbReference>
<accession>W3XJW9</accession>
<dbReference type="AlphaFoldDB" id="W3XJW9"/>
<dbReference type="RefSeq" id="XP_007826895.1">
    <property type="nucleotide sequence ID" value="XM_007828704.1"/>
</dbReference>
<dbReference type="GeneID" id="19265136"/>